<feature type="domain" description="Pyrrolo-quinoline quinone repeat" evidence="3">
    <location>
        <begin position="356"/>
        <end position="464"/>
    </location>
</feature>
<dbReference type="PANTHER" id="PTHR34512:SF30">
    <property type="entry name" value="OUTER MEMBRANE PROTEIN ASSEMBLY FACTOR BAMB"/>
    <property type="match status" value="1"/>
</dbReference>
<dbReference type="OrthoDB" id="4827675at2"/>
<feature type="compositionally biased region" description="Basic and acidic residues" evidence="1">
    <location>
        <begin position="1"/>
        <end position="11"/>
    </location>
</feature>
<dbReference type="STRING" id="446466.Cfla_0062"/>
<keyword evidence="2" id="KW-0812">Transmembrane</keyword>
<dbReference type="HOGENOM" id="CLU_567061_0_0_11"/>
<dbReference type="InterPro" id="IPR015943">
    <property type="entry name" value="WD40/YVTN_repeat-like_dom_sf"/>
</dbReference>
<evidence type="ECO:0000313" key="4">
    <source>
        <dbReference type="EMBL" id="ADG72982.1"/>
    </source>
</evidence>
<keyword evidence="2" id="KW-1133">Transmembrane helix</keyword>
<dbReference type="InterPro" id="IPR002372">
    <property type="entry name" value="PQQ_rpt_dom"/>
</dbReference>
<name>D5UFM3_CELFN</name>
<feature type="region of interest" description="Disordered" evidence="1">
    <location>
        <begin position="1"/>
        <end position="35"/>
    </location>
</feature>
<dbReference type="SUPFAM" id="SSF50998">
    <property type="entry name" value="Quinoprotein alcohol dehydrogenase-like"/>
    <property type="match status" value="1"/>
</dbReference>
<dbReference type="RefSeq" id="WP_013115316.1">
    <property type="nucleotide sequence ID" value="NC_014151.1"/>
</dbReference>
<dbReference type="Gene3D" id="2.130.10.10">
    <property type="entry name" value="YVTN repeat-like/Quinoprotein amine dehydrogenase"/>
    <property type="match status" value="1"/>
</dbReference>
<dbReference type="InterPro" id="IPR011047">
    <property type="entry name" value="Quinoprotein_ADH-like_sf"/>
</dbReference>
<gene>
    <name evidence="4" type="ordered locus">Cfla_0062</name>
</gene>
<dbReference type="PANTHER" id="PTHR34512">
    <property type="entry name" value="CELL SURFACE PROTEIN"/>
    <property type="match status" value="1"/>
</dbReference>
<feature type="transmembrane region" description="Helical" evidence="2">
    <location>
        <begin position="40"/>
        <end position="62"/>
    </location>
</feature>
<evidence type="ECO:0000313" key="5">
    <source>
        <dbReference type="Proteomes" id="UP000000849"/>
    </source>
</evidence>
<keyword evidence="2" id="KW-0472">Membrane</keyword>
<dbReference type="Pfam" id="PF13360">
    <property type="entry name" value="PQQ_2"/>
    <property type="match status" value="2"/>
</dbReference>
<feature type="domain" description="Pyrrolo-quinoline quinone repeat" evidence="3">
    <location>
        <begin position="126"/>
        <end position="305"/>
    </location>
</feature>
<evidence type="ECO:0000256" key="1">
    <source>
        <dbReference type="SAM" id="MobiDB-lite"/>
    </source>
</evidence>
<organism evidence="4 5">
    <name type="scientific">Cellulomonas flavigena (strain ATCC 482 / DSM 20109 / BCRC 11376 / JCM 18109 / NBRC 3775 / NCIMB 8073 / NRS 134)</name>
    <dbReference type="NCBI Taxonomy" id="446466"/>
    <lineage>
        <taxon>Bacteria</taxon>
        <taxon>Bacillati</taxon>
        <taxon>Actinomycetota</taxon>
        <taxon>Actinomycetes</taxon>
        <taxon>Micrococcales</taxon>
        <taxon>Cellulomonadaceae</taxon>
        <taxon>Cellulomonas</taxon>
    </lineage>
</organism>
<evidence type="ECO:0000256" key="2">
    <source>
        <dbReference type="SAM" id="Phobius"/>
    </source>
</evidence>
<proteinExistence type="predicted"/>
<protein>
    <recommendedName>
        <fullName evidence="3">Pyrrolo-quinoline quinone repeat domain-containing protein</fullName>
    </recommendedName>
</protein>
<dbReference type="eggNOG" id="COG1520">
    <property type="taxonomic scope" value="Bacteria"/>
</dbReference>
<dbReference type="Proteomes" id="UP000000849">
    <property type="component" value="Chromosome"/>
</dbReference>
<dbReference type="KEGG" id="cfl:Cfla_0062"/>
<reference evidence="4 5" key="1">
    <citation type="journal article" date="2010" name="Stand. Genomic Sci.">
        <title>Complete genome sequence of Cellulomonas flavigena type strain (134).</title>
        <authorList>
            <person name="Abt B."/>
            <person name="Foster B."/>
            <person name="Lapidus A."/>
            <person name="Clum A."/>
            <person name="Sun H."/>
            <person name="Pukall R."/>
            <person name="Lucas S."/>
            <person name="Glavina Del Rio T."/>
            <person name="Nolan M."/>
            <person name="Tice H."/>
            <person name="Cheng J.F."/>
            <person name="Pitluck S."/>
            <person name="Liolios K."/>
            <person name="Ivanova N."/>
            <person name="Mavromatis K."/>
            <person name="Ovchinnikova G."/>
            <person name="Pati A."/>
            <person name="Goodwin L."/>
            <person name="Chen A."/>
            <person name="Palaniappan K."/>
            <person name="Land M."/>
            <person name="Hauser L."/>
            <person name="Chang Y.J."/>
            <person name="Jeffries C.D."/>
            <person name="Rohde M."/>
            <person name="Goker M."/>
            <person name="Woyke T."/>
            <person name="Bristow J."/>
            <person name="Eisen J.A."/>
            <person name="Markowitz V."/>
            <person name="Hugenholtz P."/>
            <person name="Kyrpides N.C."/>
            <person name="Klenk H.P."/>
        </authorList>
    </citation>
    <scope>NUCLEOTIDE SEQUENCE [LARGE SCALE GENOMIC DNA]</scope>
    <source>
        <strain evidence="5">ATCC 482 / DSM 20109 / BCRC 11376 / JCM 18109 / NBRC 3775 / NCIMB 8073 / NRS 134</strain>
    </source>
</reference>
<keyword evidence="5" id="KW-1185">Reference proteome</keyword>
<dbReference type="EMBL" id="CP001964">
    <property type="protein sequence ID" value="ADG72982.1"/>
    <property type="molecule type" value="Genomic_DNA"/>
</dbReference>
<dbReference type="SMART" id="SM00564">
    <property type="entry name" value="PQQ"/>
    <property type="match status" value="4"/>
</dbReference>
<dbReference type="AlphaFoldDB" id="D5UFM3"/>
<evidence type="ECO:0000259" key="3">
    <source>
        <dbReference type="Pfam" id="PF13360"/>
    </source>
</evidence>
<accession>D5UFM3</accession>
<sequence>MARRATLHDVELVDDDSDDGTGAPPPTDGSTTAAAPRRRWPLVLGAAVLAVLVVVGVTGQVLQDRRERARLAAVAASPQSVPLLDGPPVPRWETHSETFYEATQVRTPEGLLVGLRSAVEGPVAAAALDVATGREVWRVELVDGSTRPAVDPGFEAYPDSGYCTAHGDRADLAVCLAHDGARVIGRESAGYVAPTTSRLVVLDTRDGTVVTDLTASLEPGTHPTSVATLGDLVVAVVEASDGTTVRASTTDGTARWSVPVTTTADPEAGGTRVERVGDLVAVLGETEVVLLDEDGATVRTHPLAGGYAYSADGGVHVRPRSQAADAPTTIVRQDGVVEVRGDVLTPLVDDGSAPGLALTSDGRHLVAWVDGEQSWTADDPGWWNLLVLGGRVVVDDGGGLTALDARDGTRAWRSEVVRGLPVTDGRVLLGVARVAERGEQAQMVALDPADGTELWRAPLPDGTTELVAWRHLLLAGRDDGHETHLTVLG</sequence>
<dbReference type="InterPro" id="IPR018391">
    <property type="entry name" value="PQQ_b-propeller_rpt"/>
</dbReference>